<name>A0A835E0S2_9POAL</name>
<organism evidence="1 2">
    <name type="scientific">Digitaria exilis</name>
    <dbReference type="NCBI Taxonomy" id="1010633"/>
    <lineage>
        <taxon>Eukaryota</taxon>
        <taxon>Viridiplantae</taxon>
        <taxon>Streptophyta</taxon>
        <taxon>Embryophyta</taxon>
        <taxon>Tracheophyta</taxon>
        <taxon>Spermatophyta</taxon>
        <taxon>Magnoliopsida</taxon>
        <taxon>Liliopsida</taxon>
        <taxon>Poales</taxon>
        <taxon>Poaceae</taxon>
        <taxon>PACMAD clade</taxon>
        <taxon>Panicoideae</taxon>
        <taxon>Panicodae</taxon>
        <taxon>Paniceae</taxon>
        <taxon>Anthephorinae</taxon>
        <taxon>Digitaria</taxon>
    </lineage>
</organism>
<accession>A0A835E0S2</accession>
<evidence type="ECO:0000313" key="2">
    <source>
        <dbReference type="Proteomes" id="UP000636709"/>
    </source>
</evidence>
<dbReference type="EMBL" id="JACEFO010002453">
    <property type="protein sequence ID" value="KAF8659780.1"/>
    <property type="molecule type" value="Genomic_DNA"/>
</dbReference>
<comment type="caution">
    <text evidence="1">The sequence shown here is derived from an EMBL/GenBank/DDBJ whole genome shotgun (WGS) entry which is preliminary data.</text>
</comment>
<dbReference type="Proteomes" id="UP000636709">
    <property type="component" value="Unassembled WGS sequence"/>
</dbReference>
<keyword evidence="2" id="KW-1185">Reference proteome</keyword>
<proteinExistence type="predicted"/>
<gene>
    <name evidence="1" type="ORF">HU200_058244</name>
</gene>
<sequence>MPVTPNRLLFLLPLLKI</sequence>
<evidence type="ECO:0000313" key="1">
    <source>
        <dbReference type="EMBL" id="KAF8659780.1"/>
    </source>
</evidence>
<reference evidence="1" key="1">
    <citation type="submission" date="2020-07" db="EMBL/GenBank/DDBJ databases">
        <title>Genome sequence and genetic diversity analysis of an under-domesticated orphan crop, white fonio (Digitaria exilis).</title>
        <authorList>
            <person name="Bennetzen J.L."/>
            <person name="Chen S."/>
            <person name="Ma X."/>
            <person name="Wang X."/>
            <person name="Yssel A.E.J."/>
            <person name="Chaluvadi S.R."/>
            <person name="Johnson M."/>
            <person name="Gangashetty P."/>
            <person name="Hamidou F."/>
            <person name="Sanogo M.D."/>
            <person name="Zwaenepoel A."/>
            <person name="Wallace J."/>
            <person name="Van De Peer Y."/>
            <person name="Van Deynze A."/>
        </authorList>
    </citation>
    <scope>NUCLEOTIDE SEQUENCE</scope>
    <source>
        <tissue evidence="1">Leaves</tissue>
    </source>
</reference>
<dbReference type="AlphaFoldDB" id="A0A835E0S2"/>
<protein>
    <submittedName>
        <fullName evidence="1">Uncharacterized protein</fullName>
    </submittedName>
</protein>